<organism evidence="2 3">
    <name type="scientific">Orbilia ellipsospora</name>
    <dbReference type="NCBI Taxonomy" id="2528407"/>
    <lineage>
        <taxon>Eukaryota</taxon>
        <taxon>Fungi</taxon>
        <taxon>Dikarya</taxon>
        <taxon>Ascomycota</taxon>
        <taxon>Pezizomycotina</taxon>
        <taxon>Orbiliomycetes</taxon>
        <taxon>Orbiliales</taxon>
        <taxon>Orbiliaceae</taxon>
        <taxon>Orbilia</taxon>
    </lineage>
</organism>
<accession>A0AAV9XQW0</accession>
<comment type="caution">
    <text evidence="2">The sequence shown here is derived from an EMBL/GenBank/DDBJ whole genome shotgun (WGS) entry which is preliminary data.</text>
</comment>
<keyword evidence="3" id="KW-1185">Reference proteome</keyword>
<feature type="signal peptide" evidence="1">
    <location>
        <begin position="1"/>
        <end position="16"/>
    </location>
</feature>
<name>A0AAV9XQW0_9PEZI</name>
<dbReference type="Proteomes" id="UP001365542">
    <property type="component" value="Unassembled WGS sequence"/>
</dbReference>
<dbReference type="EMBL" id="JAVHJO010000001">
    <property type="protein sequence ID" value="KAK6544215.1"/>
    <property type="molecule type" value="Genomic_DNA"/>
</dbReference>
<reference evidence="2 3" key="1">
    <citation type="submission" date="2019-10" db="EMBL/GenBank/DDBJ databases">
        <authorList>
            <person name="Palmer J.M."/>
        </authorList>
    </citation>
    <scope>NUCLEOTIDE SEQUENCE [LARGE SCALE GENOMIC DNA]</scope>
    <source>
        <strain evidence="2 3">TWF694</strain>
    </source>
</reference>
<evidence type="ECO:0000313" key="3">
    <source>
        <dbReference type="Proteomes" id="UP001365542"/>
    </source>
</evidence>
<feature type="chain" id="PRO_5044001629" description="WSC domain-containing protein" evidence="1">
    <location>
        <begin position="17"/>
        <end position="103"/>
    </location>
</feature>
<evidence type="ECO:0000256" key="1">
    <source>
        <dbReference type="SAM" id="SignalP"/>
    </source>
</evidence>
<dbReference type="PROSITE" id="PS51257">
    <property type="entry name" value="PROKAR_LIPOPROTEIN"/>
    <property type="match status" value="1"/>
</dbReference>
<evidence type="ECO:0008006" key="4">
    <source>
        <dbReference type="Google" id="ProtNLM"/>
    </source>
</evidence>
<evidence type="ECO:0000313" key="2">
    <source>
        <dbReference type="EMBL" id="KAK6544215.1"/>
    </source>
</evidence>
<sequence>MKSIFAITILLPIVLAQTGTTWFSCDVRGTGPLEFRETPRVASPIIGYFAPSTRLMLACYSVTEPGGCGDSNVWYKEAYHNVYIPSNCVQNCTGGTSAGMKSC</sequence>
<proteinExistence type="predicted"/>
<gene>
    <name evidence="2" type="ORF">TWF694_000918</name>
</gene>
<keyword evidence="1" id="KW-0732">Signal</keyword>
<protein>
    <recommendedName>
        <fullName evidence="4">WSC domain-containing protein</fullName>
    </recommendedName>
</protein>
<dbReference type="AlphaFoldDB" id="A0AAV9XQW0"/>